<feature type="compositionally biased region" description="Low complexity" evidence="1">
    <location>
        <begin position="49"/>
        <end position="65"/>
    </location>
</feature>
<proteinExistence type="predicted"/>
<dbReference type="AlphaFoldDB" id="A0A8H3P680"/>
<gene>
    <name evidence="3" type="ORF">IFM46972_07754</name>
</gene>
<evidence type="ECO:0000313" key="4">
    <source>
        <dbReference type="Proteomes" id="UP000465221"/>
    </source>
</evidence>
<dbReference type="InterPro" id="IPR057227">
    <property type="entry name" value="DUF7905"/>
</dbReference>
<reference evidence="3 4" key="1">
    <citation type="submission" date="2020-01" db="EMBL/GenBank/DDBJ databases">
        <title>Draft genome sequence of Aspergillus udagawae IFM 46972.</title>
        <authorList>
            <person name="Takahashi H."/>
            <person name="Yaguchi T."/>
        </authorList>
    </citation>
    <scope>NUCLEOTIDE SEQUENCE [LARGE SCALE GENOMIC DNA]</scope>
    <source>
        <strain evidence="3 4">IFM 46972</strain>
    </source>
</reference>
<dbReference type="Proteomes" id="UP000465221">
    <property type="component" value="Unassembled WGS sequence"/>
</dbReference>
<comment type="caution">
    <text evidence="3">The sequence shown here is derived from an EMBL/GenBank/DDBJ whole genome shotgun (WGS) entry which is preliminary data.</text>
</comment>
<feature type="region of interest" description="Disordered" evidence="1">
    <location>
        <begin position="1"/>
        <end position="74"/>
    </location>
</feature>
<organism evidence="3 4">
    <name type="scientific">Aspergillus udagawae</name>
    <dbReference type="NCBI Taxonomy" id="91492"/>
    <lineage>
        <taxon>Eukaryota</taxon>
        <taxon>Fungi</taxon>
        <taxon>Dikarya</taxon>
        <taxon>Ascomycota</taxon>
        <taxon>Pezizomycotina</taxon>
        <taxon>Eurotiomycetes</taxon>
        <taxon>Eurotiomycetidae</taxon>
        <taxon>Eurotiales</taxon>
        <taxon>Aspergillaceae</taxon>
        <taxon>Aspergillus</taxon>
        <taxon>Aspergillus subgen. Fumigati</taxon>
    </lineage>
</organism>
<protein>
    <recommendedName>
        <fullName evidence="2">DUF7905 domain-containing protein</fullName>
    </recommendedName>
</protein>
<feature type="compositionally biased region" description="Polar residues" evidence="1">
    <location>
        <begin position="37"/>
        <end position="46"/>
    </location>
</feature>
<evidence type="ECO:0000313" key="3">
    <source>
        <dbReference type="EMBL" id="GFF45272.1"/>
    </source>
</evidence>
<evidence type="ECO:0000256" key="1">
    <source>
        <dbReference type="SAM" id="MobiDB-lite"/>
    </source>
</evidence>
<feature type="region of interest" description="Disordered" evidence="1">
    <location>
        <begin position="760"/>
        <end position="790"/>
    </location>
</feature>
<name>A0A8H3P680_9EURO</name>
<sequence>MARDHEPGGAAEWELPGYDLKTSKSRRMKQSSKSHRTAPSNMTSRIEPQKQQPQGQTQQGSTTRGMMTPKSQTAQIRGIDRPLRAWGSPAVRQTTTRQYSNQFFKDSPSKAKWRNGAQPNGRYNIHFIRARNSLQFPSGVVNLPALFGSIKYEFFGVARTTITGRSSHGSQGRHEVFEEISKKTGAFVKPPAYTDQFRKRPGQDAFTHSEQAIFLWGEPSQIASAKEHLQRIIAKCTSPSVPAKKRLEWAKINAHSVNKEADVELKERREHILQQLRKAPENPSTFPEQMLFLWPREGPSLVDSLGPQLEALDVIRAKFGCHLFVPKDMPAYICACGQSWDTMRQIVQCLRTKWSEIIANSNVKSKVYVVEPPAPASMKEAIVMERNKQFGKARLQGSRPKDLEQWEIRAALIQSKNNARLLQAIERSLRGVAFVRGHLRMRINLGSFVLDEYRLPKEEKPSYQFEEFREMLLHEQTKGRLIPGLNLGKDELLARCFKATDILEPCDSVTGNLSDAEPAFSVNFEFLGSNNALLRLEAEFAKSPGAHEYEITQRRWLSPRKSGHSADQRPPLQIGIIDFERSDWQLEIKSLEFYETSSINAALRSFSHSINFRRTADINDISAKPQRKVVFPASAPVSRFVEKTAIRYRLKNTKYILEIARYDEYSRTTAPGYGGQNSAAITGPISEVPSSSWGASIFDPNWDNLLGQHANIPLGHTARYSPSLNTFFPPIEETTGGKYEGFWELIALVRRVAELLGSTKASSENVKQRVPKSPSSDKSDEAITARQNRQHVNIGPQMRVLLDADLGTLF</sequence>
<accession>A0A8H3P680</accession>
<dbReference type="Pfam" id="PF25482">
    <property type="entry name" value="DUF7905"/>
    <property type="match status" value="1"/>
</dbReference>
<feature type="compositionally biased region" description="Basic residues" evidence="1">
    <location>
        <begin position="23"/>
        <end position="36"/>
    </location>
</feature>
<evidence type="ECO:0000259" key="2">
    <source>
        <dbReference type="Pfam" id="PF25482"/>
    </source>
</evidence>
<dbReference type="EMBL" id="BLKC01000061">
    <property type="protein sequence ID" value="GFF45272.1"/>
    <property type="molecule type" value="Genomic_DNA"/>
</dbReference>
<feature type="domain" description="DUF7905" evidence="2">
    <location>
        <begin position="405"/>
        <end position="732"/>
    </location>
</feature>